<name>A0A371CSF0_9APHY</name>
<dbReference type="EMBL" id="KZ857468">
    <property type="protein sequence ID" value="RDX43211.1"/>
    <property type="molecule type" value="Genomic_DNA"/>
</dbReference>
<evidence type="ECO:0000313" key="2">
    <source>
        <dbReference type="EMBL" id="RDX43211.1"/>
    </source>
</evidence>
<accession>A0A371CSF0</accession>
<organism evidence="2 3">
    <name type="scientific">Lentinus brumalis</name>
    <dbReference type="NCBI Taxonomy" id="2498619"/>
    <lineage>
        <taxon>Eukaryota</taxon>
        <taxon>Fungi</taxon>
        <taxon>Dikarya</taxon>
        <taxon>Basidiomycota</taxon>
        <taxon>Agaricomycotina</taxon>
        <taxon>Agaricomycetes</taxon>
        <taxon>Polyporales</taxon>
        <taxon>Polyporaceae</taxon>
        <taxon>Lentinus</taxon>
    </lineage>
</organism>
<evidence type="ECO:0000313" key="3">
    <source>
        <dbReference type="Proteomes" id="UP000256964"/>
    </source>
</evidence>
<gene>
    <name evidence="2" type="ORF">OH76DRAFT_1231502</name>
</gene>
<dbReference type="AlphaFoldDB" id="A0A371CSF0"/>
<dbReference type="Proteomes" id="UP000256964">
    <property type="component" value="Unassembled WGS sequence"/>
</dbReference>
<reference evidence="2 3" key="1">
    <citation type="journal article" date="2018" name="Biotechnol. Biofuels">
        <title>Integrative visual omics of the white-rot fungus Polyporus brumalis exposes the biotechnological potential of its oxidative enzymes for delignifying raw plant biomass.</title>
        <authorList>
            <person name="Miyauchi S."/>
            <person name="Rancon A."/>
            <person name="Drula E."/>
            <person name="Hage H."/>
            <person name="Chaduli D."/>
            <person name="Favel A."/>
            <person name="Grisel S."/>
            <person name="Henrissat B."/>
            <person name="Herpoel-Gimbert I."/>
            <person name="Ruiz-Duenas F.J."/>
            <person name="Chevret D."/>
            <person name="Hainaut M."/>
            <person name="Lin J."/>
            <person name="Wang M."/>
            <person name="Pangilinan J."/>
            <person name="Lipzen A."/>
            <person name="Lesage-Meessen L."/>
            <person name="Navarro D."/>
            <person name="Riley R."/>
            <person name="Grigoriev I.V."/>
            <person name="Zhou S."/>
            <person name="Raouche S."/>
            <person name="Rosso M.N."/>
        </authorList>
    </citation>
    <scope>NUCLEOTIDE SEQUENCE [LARGE SCALE GENOMIC DNA]</scope>
    <source>
        <strain evidence="2 3">BRFM 1820</strain>
    </source>
</reference>
<sequence length="139" mass="14634">MENRVGDAWTVRRLISTSSLPEPPRPPAVFVRSQRLSTQHGTGSLACPVVGAWSGVRALDTVASAPPSRSHRPQVSALETSPSRRSGEPEVSSPPSCGGVWVARLAGRDLESNIAAGGARRARGCIGMYEWCPSTGTTV</sequence>
<evidence type="ECO:0000256" key="1">
    <source>
        <dbReference type="SAM" id="MobiDB-lite"/>
    </source>
</evidence>
<keyword evidence="3" id="KW-1185">Reference proteome</keyword>
<proteinExistence type="predicted"/>
<protein>
    <submittedName>
        <fullName evidence="2">Uncharacterized protein</fullName>
    </submittedName>
</protein>
<feature type="region of interest" description="Disordered" evidence="1">
    <location>
        <begin position="62"/>
        <end position="98"/>
    </location>
</feature>